<dbReference type="EMBL" id="AF055904">
    <property type="protein sequence ID" value="AAC82365.1"/>
    <property type="molecule type" value="Genomic_DNA"/>
</dbReference>
<feature type="region of interest" description="Disordered" evidence="1">
    <location>
        <begin position="1"/>
        <end position="283"/>
    </location>
</feature>
<organism evidence="2">
    <name type="scientific">Myxococcus xanthus</name>
    <dbReference type="NCBI Taxonomy" id="34"/>
    <lineage>
        <taxon>Bacteria</taxon>
        <taxon>Pseudomonadati</taxon>
        <taxon>Myxococcota</taxon>
        <taxon>Myxococcia</taxon>
        <taxon>Myxococcales</taxon>
        <taxon>Cystobacterineae</taxon>
        <taxon>Myxococcaceae</taxon>
        <taxon>Myxococcus</taxon>
    </lineage>
</organism>
<evidence type="ECO:0000256" key="1">
    <source>
        <dbReference type="SAM" id="MobiDB-lite"/>
    </source>
</evidence>
<evidence type="ECO:0000313" key="2">
    <source>
        <dbReference type="EMBL" id="AAC82365.1"/>
    </source>
</evidence>
<feature type="compositionally biased region" description="Basic residues" evidence="1">
    <location>
        <begin position="64"/>
        <end position="77"/>
    </location>
</feature>
<feature type="compositionally biased region" description="Low complexity" evidence="1">
    <location>
        <begin position="274"/>
        <end position="283"/>
    </location>
</feature>
<feature type="compositionally biased region" description="Pro residues" evidence="1">
    <location>
        <begin position="237"/>
        <end position="247"/>
    </location>
</feature>
<feature type="compositionally biased region" description="Pro residues" evidence="1">
    <location>
        <begin position="174"/>
        <end position="184"/>
    </location>
</feature>
<reference evidence="2" key="1">
    <citation type="journal article" date="1998" name="J. Bacteriol.">
        <title>Identification and characterization of the Myxococcus xanthus argE gene.</title>
        <authorList>
            <person name="Harris B.Z."/>
            <person name="Singer M."/>
        </authorList>
    </citation>
    <scope>NUCLEOTIDE SEQUENCE</scope>
    <source>
        <strain evidence="2">DK 101</strain>
    </source>
</reference>
<protein>
    <submittedName>
        <fullName evidence="2">Uncharacterized protein</fullName>
    </submittedName>
</protein>
<sequence length="542" mass="57204">MGKTSRDGSCHGTPAPGRPFPPPCLLSERTPPGARPPPTETASYPPPQAVPGPCAPRAPPRSPPPRRRHRGSRHRSFRPTCARRSGRRCPAPSRHARRNPAGPSRRCGPPRKSTPTRCCTPCPAPPRCRARPSAPAPSAGRTCPTAGPSSCASGCCPTGRCGSAPGPTPHGAEPSPPSQSPSPAPASSGGRRRTHPRPARASAAGATAPACLPPPRCCGRPGTGCARTAPPSTSASHPPPPRSPGTPPRASGSPAAAPAPPSPACRPPPPGTTPAPRNAALPALPCISPSRQRATWLHLLAQPQDGQATFKGHGLRARVRTGRRRHLHRLGRVLFLHQLGRDGAEHPPLHDQVPRALTRTRVEGVLSPRRGDAGLPVLRAEDGVGRDSTRARVDVFNAVPVAQPSSHDTAGSPINLTARRTQRGTGALGDADDPQLALRRRLALSQHHVPVPEARNLRTAELLAPVRLQHQAPLVLLEGQLVLREELPHLGPDFFQGPLVDGLAIRDEQVTEGASLPGRAAHLEAHQRHHREPLRAHRPLRE</sequence>
<name>O68872_MYXXA</name>
<feature type="compositionally biased region" description="Low complexity" evidence="1">
    <location>
        <begin position="199"/>
        <end position="210"/>
    </location>
</feature>
<feature type="region of interest" description="Disordered" evidence="1">
    <location>
        <begin position="523"/>
        <end position="542"/>
    </location>
</feature>
<proteinExistence type="predicted"/>
<feature type="compositionally biased region" description="Pro residues" evidence="1">
    <location>
        <begin position="257"/>
        <end position="273"/>
    </location>
</feature>
<accession>O68872</accession>
<feature type="compositionally biased region" description="Basic and acidic residues" evidence="1">
    <location>
        <begin position="533"/>
        <end position="542"/>
    </location>
</feature>
<dbReference type="AlphaFoldDB" id="O68872"/>
<feature type="compositionally biased region" description="Low complexity" evidence="1">
    <location>
        <begin position="217"/>
        <end position="236"/>
    </location>
</feature>
<feature type="compositionally biased region" description="Pro residues" evidence="1">
    <location>
        <begin position="33"/>
        <end position="63"/>
    </location>
</feature>